<sequence length="69" mass="7920">MPNRLYFLKFNSGHSHSYHEKCDFDGVMLMFAAKKVSAFLDLMSFLSVRFTLRDLRTTLNGGSVPVFRA</sequence>
<accession>A0A4Q0YTT9</accession>
<gene>
    <name evidence="1" type="ORF">CS022_00010</name>
</gene>
<reference evidence="1 2" key="1">
    <citation type="submission" date="2017-10" db="EMBL/GenBank/DDBJ databases">
        <title>Nyctiphanis sp. nov., isolated from the stomach of the euphausiid Nyctiphanes simplex (Hansen, 1911) in the Gulf of California.</title>
        <authorList>
            <person name="Gomez-Gil B."/>
            <person name="Aguilar-Mendez M."/>
            <person name="Lopez-Cortes A."/>
            <person name="Gomez-Gutierrez J."/>
            <person name="Roque A."/>
            <person name="Lang E."/>
            <person name="Gonzalez-Castillo A."/>
        </authorList>
    </citation>
    <scope>NUCLEOTIDE SEQUENCE [LARGE SCALE GENOMIC DNA]</scope>
    <source>
        <strain evidence="1 2">CAIM 600</strain>
    </source>
</reference>
<organism evidence="1 2">
    <name type="scientific">Veronia nyctiphanis</name>
    <dbReference type="NCBI Taxonomy" id="1278244"/>
    <lineage>
        <taxon>Bacteria</taxon>
        <taxon>Pseudomonadati</taxon>
        <taxon>Pseudomonadota</taxon>
        <taxon>Gammaproteobacteria</taxon>
        <taxon>Vibrionales</taxon>
        <taxon>Vibrionaceae</taxon>
        <taxon>Veronia</taxon>
    </lineage>
</organism>
<evidence type="ECO:0000313" key="2">
    <source>
        <dbReference type="Proteomes" id="UP000290287"/>
    </source>
</evidence>
<protein>
    <submittedName>
        <fullName evidence="1">Uncharacterized protein</fullName>
    </submittedName>
</protein>
<name>A0A4Q0YTT9_9GAMM</name>
<comment type="caution">
    <text evidence="1">The sequence shown here is derived from an EMBL/GenBank/DDBJ whole genome shotgun (WGS) entry which is preliminary data.</text>
</comment>
<dbReference type="Proteomes" id="UP000290287">
    <property type="component" value="Unassembled WGS sequence"/>
</dbReference>
<proteinExistence type="predicted"/>
<dbReference type="AlphaFoldDB" id="A0A4Q0YTT9"/>
<evidence type="ECO:0000313" key="1">
    <source>
        <dbReference type="EMBL" id="RXJ74676.1"/>
    </source>
</evidence>
<dbReference type="EMBL" id="PEIB01000001">
    <property type="protein sequence ID" value="RXJ74676.1"/>
    <property type="molecule type" value="Genomic_DNA"/>
</dbReference>
<keyword evidence="2" id="KW-1185">Reference proteome</keyword>